<keyword evidence="1" id="KW-0812">Transmembrane</keyword>
<evidence type="ECO:0000313" key="3">
    <source>
        <dbReference type="Proteomes" id="UP001285441"/>
    </source>
</evidence>
<proteinExistence type="predicted"/>
<sequence length="148" mass="16940">MSAPLYPIGQLPVPRRNKDIHAFFGANWFPRFHRQVFGSAYVFSLVNSQLVRGRLGAVFFSFFSFDVKHVFISRALRLIYLFRASHATLLNFNLSFTIPPLSHVIQESLERLLLLHLIRQALPRFLPFVVLPAALVQYLAHIPILGIA</sequence>
<keyword evidence="3" id="KW-1185">Reference proteome</keyword>
<name>A0AAE0N657_9PEZI</name>
<accession>A0AAE0N657</accession>
<evidence type="ECO:0000313" key="2">
    <source>
        <dbReference type="EMBL" id="KAK3372252.1"/>
    </source>
</evidence>
<feature type="transmembrane region" description="Helical" evidence="1">
    <location>
        <begin position="125"/>
        <end position="147"/>
    </location>
</feature>
<dbReference type="EMBL" id="JAULSW010000008">
    <property type="protein sequence ID" value="KAK3372252.1"/>
    <property type="molecule type" value="Genomic_DNA"/>
</dbReference>
<organism evidence="2 3">
    <name type="scientific">Podospora didyma</name>
    <dbReference type="NCBI Taxonomy" id="330526"/>
    <lineage>
        <taxon>Eukaryota</taxon>
        <taxon>Fungi</taxon>
        <taxon>Dikarya</taxon>
        <taxon>Ascomycota</taxon>
        <taxon>Pezizomycotina</taxon>
        <taxon>Sordariomycetes</taxon>
        <taxon>Sordariomycetidae</taxon>
        <taxon>Sordariales</taxon>
        <taxon>Podosporaceae</taxon>
        <taxon>Podospora</taxon>
    </lineage>
</organism>
<comment type="caution">
    <text evidence="2">The sequence shown here is derived from an EMBL/GenBank/DDBJ whole genome shotgun (WGS) entry which is preliminary data.</text>
</comment>
<dbReference type="AlphaFoldDB" id="A0AAE0N657"/>
<gene>
    <name evidence="2" type="ORF">B0H63DRAFT_527108</name>
</gene>
<keyword evidence="1" id="KW-0472">Membrane</keyword>
<dbReference type="Proteomes" id="UP001285441">
    <property type="component" value="Unassembled WGS sequence"/>
</dbReference>
<reference evidence="2" key="2">
    <citation type="submission" date="2023-06" db="EMBL/GenBank/DDBJ databases">
        <authorList>
            <consortium name="Lawrence Berkeley National Laboratory"/>
            <person name="Haridas S."/>
            <person name="Hensen N."/>
            <person name="Bonometti L."/>
            <person name="Westerberg I."/>
            <person name="Brannstrom I.O."/>
            <person name="Guillou S."/>
            <person name="Cros-Aarteil S."/>
            <person name="Calhoun S."/>
            <person name="Kuo A."/>
            <person name="Mondo S."/>
            <person name="Pangilinan J."/>
            <person name="Riley R."/>
            <person name="LaButti K."/>
            <person name="Andreopoulos B."/>
            <person name="Lipzen A."/>
            <person name="Chen C."/>
            <person name="Yanf M."/>
            <person name="Daum C."/>
            <person name="Ng V."/>
            <person name="Clum A."/>
            <person name="Steindorff A."/>
            <person name="Ohm R."/>
            <person name="Martin F."/>
            <person name="Silar P."/>
            <person name="Natvig D."/>
            <person name="Lalanne C."/>
            <person name="Gautier V."/>
            <person name="Ament-velasquez S.L."/>
            <person name="Kruys A."/>
            <person name="Hutchinson M.I."/>
            <person name="Powell A.J."/>
            <person name="Barry K."/>
            <person name="Miller A.N."/>
            <person name="Grigoriev I.V."/>
            <person name="Debuchy R."/>
            <person name="Gladieux P."/>
            <person name="Thoren M.H."/>
            <person name="Johannesson H."/>
        </authorList>
    </citation>
    <scope>NUCLEOTIDE SEQUENCE</scope>
    <source>
        <strain evidence="2">CBS 232.78</strain>
    </source>
</reference>
<reference evidence="2" key="1">
    <citation type="journal article" date="2023" name="Mol. Phylogenet. Evol.">
        <title>Genome-scale phylogeny and comparative genomics of the fungal order Sordariales.</title>
        <authorList>
            <person name="Hensen N."/>
            <person name="Bonometti L."/>
            <person name="Westerberg I."/>
            <person name="Brannstrom I.O."/>
            <person name="Guillou S."/>
            <person name="Cros-Aarteil S."/>
            <person name="Calhoun S."/>
            <person name="Haridas S."/>
            <person name="Kuo A."/>
            <person name="Mondo S."/>
            <person name="Pangilinan J."/>
            <person name="Riley R."/>
            <person name="LaButti K."/>
            <person name="Andreopoulos B."/>
            <person name="Lipzen A."/>
            <person name="Chen C."/>
            <person name="Yan M."/>
            <person name="Daum C."/>
            <person name="Ng V."/>
            <person name="Clum A."/>
            <person name="Steindorff A."/>
            <person name="Ohm R.A."/>
            <person name="Martin F."/>
            <person name="Silar P."/>
            <person name="Natvig D.O."/>
            <person name="Lalanne C."/>
            <person name="Gautier V."/>
            <person name="Ament-Velasquez S.L."/>
            <person name="Kruys A."/>
            <person name="Hutchinson M.I."/>
            <person name="Powell A.J."/>
            <person name="Barry K."/>
            <person name="Miller A.N."/>
            <person name="Grigoriev I.V."/>
            <person name="Debuchy R."/>
            <person name="Gladieux P."/>
            <person name="Hiltunen Thoren M."/>
            <person name="Johannesson H."/>
        </authorList>
    </citation>
    <scope>NUCLEOTIDE SEQUENCE</scope>
    <source>
        <strain evidence="2">CBS 232.78</strain>
    </source>
</reference>
<protein>
    <submittedName>
        <fullName evidence="2">Uncharacterized protein</fullName>
    </submittedName>
</protein>
<evidence type="ECO:0000256" key="1">
    <source>
        <dbReference type="SAM" id="Phobius"/>
    </source>
</evidence>
<keyword evidence="1" id="KW-1133">Transmembrane helix</keyword>